<dbReference type="InterPro" id="IPR029068">
    <property type="entry name" value="Glyas_Bleomycin-R_OHBP_Dase"/>
</dbReference>
<dbReference type="SUPFAM" id="SSF54593">
    <property type="entry name" value="Glyoxalase/Bleomycin resistance protein/Dihydroxybiphenyl dioxygenase"/>
    <property type="match status" value="1"/>
</dbReference>
<dbReference type="AlphaFoldDB" id="A0A538SFB5"/>
<dbReference type="Gene3D" id="3.30.720.120">
    <property type="match status" value="1"/>
</dbReference>
<organism evidence="2 3">
    <name type="scientific">Eiseniibacteriota bacterium</name>
    <dbReference type="NCBI Taxonomy" id="2212470"/>
    <lineage>
        <taxon>Bacteria</taxon>
        <taxon>Candidatus Eiseniibacteriota</taxon>
    </lineage>
</organism>
<evidence type="ECO:0000259" key="1">
    <source>
        <dbReference type="PROSITE" id="PS51819"/>
    </source>
</evidence>
<dbReference type="InterPro" id="IPR004360">
    <property type="entry name" value="Glyas_Fos-R_dOase_dom"/>
</dbReference>
<dbReference type="PANTHER" id="PTHR34109:SF1">
    <property type="entry name" value="VOC DOMAIN-CONTAINING PROTEIN"/>
    <property type="match status" value="1"/>
</dbReference>
<dbReference type="InterPro" id="IPR037523">
    <property type="entry name" value="VOC_core"/>
</dbReference>
<proteinExistence type="predicted"/>
<dbReference type="EMBL" id="VBOT01000107">
    <property type="protein sequence ID" value="TMQ50056.1"/>
    <property type="molecule type" value="Genomic_DNA"/>
</dbReference>
<dbReference type="Pfam" id="PF00903">
    <property type="entry name" value="Glyoxalase"/>
    <property type="match status" value="1"/>
</dbReference>
<gene>
    <name evidence="2" type="ORF">E6K73_08690</name>
</gene>
<reference evidence="2 3" key="1">
    <citation type="journal article" date="2019" name="Nat. Microbiol.">
        <title>Mediterranean grassland soil C-N compound turnover is dependent on rainfall and depth, and is mediated by genomically divergent microorganisms.</title>
        <authorList>
            <person name="Diamond S."/>
            <person name="Andeer P.F."/>
            <person name="Li Z."/>
            <person name="Crits-Christoph A."/>
            <person name="Burstein D."/>
            <person name="Anantharaman K."/>
            <person name="Lane K.R."/>
            <person name="Thomas B.C."/>
            <person name="Pan C."/>
            <person name="Northen T.R."/>
            <person name="Banfield J.F."/>
        </authorList>
    </citation>
    <scope>NUCLEOTIDE SEQUENCE [LARGE SCALE GENOMIC DNA]</scope>
    <source>
        <strain evidence="2">WS_3</strain>
    </source>
</reference>
<dbReference type="CDD" id="cd07246">
    <property type="entry name" value="VOC_like"/>
    <property type="match status" value="1"/>
</dbReference>
<feature type="domain" description="VOC" evidence="1">
    <location>
        <begin position="10"/>
        <end position="136"/>
    </location>
</feature>
<comment type="caution">
    <text evidence="2">The sequence shown here is derived from an EMBL/GenBank/DDBJ whole genome shotgun (WGS) entry which is preliminary data.</text>
</comment>
<evidence type="ECO:0000313" key="2">
    <source>
        <dbReference type="EMBL" id="TMQ50056.1"/>
    </source>
</evidence>
<evidence type="ECO:0000313" key="3">
    <source>
        <dbReference type="Proteomes" id="UP000320184"/>
    </source>
</evidence>
<sequence>MGKVRAIPEGMHTITPHLTVKGAANAIDYYKRAFGATVLSQHAGPNGLIMHSALRIGDSTFFLNDEFPGMSGCASPKTYGGTSVVLTLYVEDVDAVFNRAVAAGAEVKMPLTDQFWGDRYGTVADPFGHWWAIATHKEDVSPEELERRGQEAMAQMGRK</sequence>
<accession>A0A538SFB5</accession>
<dbReference type="Proteomes" id="UP000320184">
    <property type="component" value="Unassembled WGS sequence"/>
</dbReference>
<name>A0A538SFB5_UNCEI</name>
<protein>
    <submittedName>
        <fullName evidence="2">VOC family protein</fullName>
    </submittedName>
</protein>
<dbReference type="Gene3D" id="3.30.720.110">
    <property type="match status" value="1"/>
</dbReference>
<dbReference type="PROSITE" id="PS51819">
    <property type="entry name" value="VOC"/>
    <property type="match status" value="1"/>
</dbReference>
<dbReference type="PANTHER" id="PTHR34109">
    <property type="entry name" value="BNAUNNG04460D PROTEIN-RELATED"/>
    <property type="match status" value="1"/>
</dbReference>